<organism evidence="1 2">
    <name type="scientific">Acetivibrio clariflavus (strain DSM 19732 / NBRC 101661 / EBR45)</name>
    <name type="common">Clostridium clariflavum</name>
    <dbReference type="NCBI Taxonomy" id="720554"/>
    <lineage>
        <taxon>Bacteria</taxon>
        <taxon>Bacillati</taxon>
        <taxon>Bacillota</taxon>
        <taxon>Clostridia</taxon>
        <taxon>Eubacteriales</taxon>
        <taxon>Oscillospiraceae</taxon>
        <taxon>Acetivibrio</taxon>
    </lineage>
</organism>
<sequence length="151" mass="17193">MIKSTLYCLECREYVPLHLRDNHPCPSDKIAAVDKEMTGIVDRLYDMGITPTCAVWTATKQSDDEIEYLLTVQIEIESQVCQPVLGDLPTGWYYGWDEETDKICMLGYLDFECYVGARAKERVRAVARKFEKFLSKKDPAAVKAMLLLTGV</sequence>
<reference evidence="2" key="1">
    <citation type="submission" date="2011-12" db="EMBL/GenBank/DDBJ databases">
        <title>Complete sequence of Clostridium clariflavum DSM 19732.</title>
        <authorList>
            <consortium name="US DOE Joint Genome Institute"/>
            <person name="Lucas S."/>
            <person name="Han J."/>
            <person name="Lapidus A."/>
            <person name="Cheng J.-F."/>
            <person name="Goodwin L."/>
            <person name="Pitluck S."/>
            <person name="Peters L."/>
            <person name="Teshima H."/>
            <person name="Detter J.C."/>
            <person name="Han C."/>
            <person name="Tapia R."/>
            <person name="Land M."/>
            <person name="Hauser L."/>
            <person name="Kyrpides N."/>
            <person name="Ivanova N."/>
            <person name="Pagani I."/>
            <person name="Kitzmiller T."/>
            <person name="Lynd L."/>
            <person name="Izquierdo J."/>
            <person name="Woyke T."/>
        </authorList>
    </citation>
    <scope>NUCLEOTIDE SEQUENCE [LARGE SCALE GENOMIC DNA]</scope>
    <source>
        <strain evidence="2">DSM 19732 / NBRC 101661 / EBR45</strain>
    </source>
</reference>
<dbReference type="KEGG" id="ccl:Clocl_1918"/>
<dbReference type="RefSeq" id="WP_014255104.1">
    <property type="nucleotide sequence ID" value="NC_016627.1"/>
</dbReference>
<dbReference type="STRING" id="720554.Clocl_1918"/>
<dbReference type="HOGENOM" id="CLU_1764830_0_0_9"/>
<name>G8LUZ0_ACECE</name>
<reference evidence="1 2" key="2">
    <citation type="journal article" date="2012" name="Stand. Genomic Sci.">
        <title>Complete Genome Sequence of Clostridium clariflavum DSM 19732.</title>
        <authorList>
            <person name="Izquierdo J.A."/>
            <person name="Goodwin L."/>
            <person name="Davenport K.W."/>
            <person name="Teshima H."/>
            <person name="Bruce D."/>
            <person name="Detter C."/>
            <person name="Tapia R."/>
            <person name="Han S."/>
            <person name="Land M."/>
            <person name="Hauser L."/>
            <person name="Jeffries C.D."/>
            <person name="Han J."/>
            <person name="Pitluck S."/>
            <person name="Nolan M."/>
            <person name="Chen A."/>
            <person name="Huntemann M."/>
            <person name="Mavromatis K."/>
            <person name="Mikhailova N."/>
            <person name="Liolios K."/>
            <person name="Woyke T."/>
            <person name="Lynd L.R."/>
        </authorList>
    </citation>
    <scope>NUCLEOTIDE SEQUENCE [LARGE SCALE GENOMIC DNA]</scope>
    <source>
        <strain evidence="2">DSM 19732 / NBRC 101661 / EBR45</strain>
    </source>
</reference>
<dbReference type="Proteomes" id="UP000005435">
    <property type="component" value="Chromosome"/>
</dbReference>
<evidence type="ECO:0000313" key="1">
    <source>
        <dbReference type="EMBL" id="AEV68520.1"/>
    </source>
</evidence>
<accession>G8LUZ0</accession>
<keyword evidence="2" id="KW-1185">Reference proteome</keyword>
<gene>
    <name evidence="1" type="ordered locus">Clocl_1918</name>
</gene>
<dbReference type="AlphaFoldDB" id="G8LUZ0"/>
<dbReference type="EMBL" id="CP003065">
    <property type="protein sequence ID" value="AEV68520.1"/>
    <property type="molecule type" value="Genomic_DNA"/>
</dbReference>
<evidence type="ECO:0000313" key="2">
    <source>
        <dbReference type="Proteomes" id="UP000005435"/>
    </source>
</evidence>
<proteinExistence type="predicted"/>
<dbReference type="OrthoDB" id="2082517at2"/>
<protein>
    <submittedName>
        <fullName evidence="1">Uncharacterized protein</fullName>
    </submittedName>
</protein>